<sequence>PRYQLQQPISAMYLREQLVGDDIYMCPEKSELSRASRTIKDLQELLTVPTLFDKNNCSKDM</sequence>
<evidence type="ECO:0000313" key="1">
    <source>
        <dbReference type="EMBL" id="CAI2188337.1"/>
    </source>
</evidence>
<evidence type="ECO:0000313" key="2">
    <source>
        <dbReference type="Proteomes" id="UP001153678"/>
    </source>
</evidence>
<dbReference type="EMBL" id="CAMKVN010005143">
    <property type="protein sequence ID" value="CAI2188337.1"/>
    <property type="molecule type" value="Genomic_DNA"/>
</dbReference>
<dbReference type="AlphaFoldDB" id="A0A9W4T184"/>
<gene>
    <name evidence="1" type="ORF">FWILDA_LOCUS13527</name>
</gene>
<proteinExistence type="predicted"/>
<dbReference type="Proteomes" id="UP001153678">
    <property type="component" value="Unassembled WGS sequence"/>
</dbReference>
<accession>A0A9W4T184</accession>
<feature type="non-terminal residue" evidence="1">
    <location>
        <position position="1"/>
    </location>
</feature>
<organism evidence="1 2">
    <name type="scientific">Funneliformis geosporum</name>
    <dbReference type="NCBI Taxonomy" id="1117311"/>
    <lineage>
        <taxon>Eukaryota</taxon>
        <taxon>Fungi</taxon>
        <taxon>Fungi incertae sedis</taxon>
        <taxon>Mucoromycota</taxon>
        <taxon>Glomeromycotina</taxon>
        <taxon>Glomeromycetes</taxon>
        <taxon>Glomerales</taxon>
        <taxon>Glomeraceae</taxon>
        <taxon>Funneliformis</taxon>
    </lineage>
</organism>
<reference evidence="1" key="1">
    <citation type="submission" date="2022-08" db="EMBL/GenBank/DDBJ databases">
        <authorList>
            <person name="Kallberg Y."/>
            <person name="Tangrot J."/>
            <person name="Rosling A."/>
        </authorList>
    </citation>
    <scope>NUCLEOTIDE SEQUENCE</scope>
    <source>
        <strain evidence="1">Wild A</strain>
    </source>
</reference>
<protein>
    <submittedName>
        <fullName evidence="1">12568_t:CDS:1</fullName>
    </submittedName>
</protein>
<name>A0A9W4T184_9GLOM</name>
<keyword evidence="2" id="KW-1185">Reference proteome</keyword>
<comment type="caution">
    <text evidence="1">The sequence shown here is derived from an EMBL/GenBank/DDBJ whole genome shotgun (WGS) entry which is preliminary data.</text>
</comment>